<dbReference type="KEGG" id="adu:107484845"/>
<dbReference type="AlphaFoldDB" id="A0A6P4D4Q0"/>
<dbReference type="GeneID" id="107484845"/>
<accession>A0A6P4D4Q0</accession>
<keyword evidence="1" id="KW-0853">WD repeat</keyword>
<evidence type="ECO:0000313" key="3">
    <source>
        <dbReference type="Proteomes" id="UP000515211"/>
    </source>
</evidence>
<name>A0A6P4D4Q0_ARADU</name>
<feature type="region of interest" description="Disordered" evidence="2">
    <location>
        <begin position="817"/>
        <end position="842"/>
    </location>
</feature>
<dbReference type="SMART" id="SM00320">
    <property type="entry name" value="WD40"/>
    <property type="match status" value="12"/>
</dbReference>
<feature type="repeat" description="WD" evidence="1">
    <location>
        <begin position="399"/>
        <end position="421"/>
    </location>
</feature>
<dbReference type="PROSITE" id="PS50082">
    <property type="entry name" value="WD_REPEATS_2"/>
    <property type="match status" value="2"/>
</dbReference>
<dbReference type="SUPFAM" id="SSF50978">
    <property type="entry name" value="WD40 repeat-like"/>
    <property type="match status" value="2"/>
</dbReference>
<dbReference type="InterPro" id="IPR015943">
    <property type="entry name" value="WD40/YVTN_repeat-like_dom_sf"/>
</dbReference>
<dbReference type="InterPro" id="IPR052779">
    <property type="entry name" value="WDR62"/>
</dbReference>
<dbReference type="Proteomes" id="UP000515211">
    <property type="component" value="Chromosome 4"/>
</dbReference>
<keyword evidence="3" id="KW-1185">Reference proteome</keyword>
<gene>
    <name evidence="4" type="primary">LOC107484845</name>
</gene>
<dbReference type="InterPro" id="IPR001680">
    <property type="entry name" value="WD40_rpt"/>
</dbReference>
<organism evidence="3 4">
    <name type="scientific">Arachis duranensis</name>
    <name type="common">Wild peanut</name>
    <dbReference type="NCBI Taxonomy" id="130453"/>
    <lineage>
        <taxon>Eukaryota</taxon>
        <taxon>Viridiplantae</taxon>
        <taxon>Streptophyta</taxon>
        <taxon>Embryophyta</taxon>
        <taxon>Tracheophyta</taxon>
        <taxon>Spermatophyta</taxon>
        <taxon>Magnoliopsida</taxon>
        <taxon>eudicotyledons</taxon>
        <taxon>Gunneridae</taxon>
        <taxon>Pentapetalae</taxon>
        <taxon>rosids</taxon>
        <taxon>fabids</taxon>
        <taxon>Fabales</taxon>
        <taxon>Fabaceae</taxon>
        <taxon>Papilionoideae</taxon>
        <taxon>50 kb inversion clade</taxon>
        <taxon>dalbergioids sensu lato</taxon>
        <taxon>Dalbergieae</taxon>
        <taxon>Pterocarpus clade</taxon>
        <taxon>Arachis</taxon>
    </lineage>
</organism>
<protein>
    <submittedName>
        <fullName evidence="4">Uncharacterized protein LOC107484845 isoform X1</fullName>
    </submittedName>
</protein>
<dbReference type="Gene3D" id="2.130.10.10">
    <property type="entry name" value="YVTN repeat-like/Quinoprotein amine dehydrogenase"/>
    <property type="match status" value="4"/>
</dbReference>
<proteinExistence type="predicted"/>
<dbReference type="PANTHER" id="PTHR45589:SF1">
    <property type="entry name" value="WD REPEAT DOMAIN 62, ISOFORM G"/>
    <property type="match status" value="1"/>
</dbReference>
<reference evidence="4" key="2">
    <citation type="submission" date="2025-08" db="UniProtKB">
        <authorList>
            <consortium name="RefSeq"/>
        </authorList>
    </citation>
    <scope>IDENTIFICATION</scope>
    <source>
        <tissue evidence="4">Whole plant</tissue>
    </source>
</reference>
<dbReference type="PANTHER" id="PTHR45589">
    <property type="entry name" value="WD REPEAT DOMAIN 62, ISOFORM G"/>
    <property type="match status" value="1"/>
</dbReference>
<dbReference type="Pfam" id="PF00400">
    <property type="entry name" value="WD40"/>
    <property type="match status" value="5"/>
</dbReference>
<dbReference type="InterPro" id="IPR036322">
    <property type="entry name" value="WD40_repeat_dom_sf"/>
</dbReference>
<dbReference type="OrthoDB" id="6154712at2759"/>
<reference evidence="3" key="1">
    <citation type="journal article" date="2016" name="Nat. Genet.">
        <title>The genome sequences of Arachis duranensis and Arachis ipaensis, the diploid ancestors of cultivated peanut.</title>
        <authorList>
            <person name="Bertioli D.J."/>
            <person name="Cannon S.B."/>
            <person name="Froenicke L."/>
            <person name="Huang G."/>
            <person name="Farmer A.D."/>
            <person name="Cannon E.K."/>
            <person name="Liu X."/>
            <person name="Gao D."/>
            <person name="Clevenger J."/>
            <person name="Dash S."/>
            <person name="Ren L."/>
            <person name="Moretzsohn M.C."/>
            <person name="Shirasawa K."/>
            <person name="Huang W."/>
            <person name="Vidigal B."/>
            <person name="Abernathy B."/>
            <person name="Chu Y."/>
            <person name="Niederhuth C.E."/>
            <person name="Umale P."/>
            <person name="Araujo A.C."/>
            <person name="Kozik A."/>
            <person name="Kim K.D."/>
            <person name="Burow M.D."/>
            <person name="Varshney R.K."/>
            <person name="Wang X."/>
            <person name="Zhang X."/>
            <person name="Barkley N."/>
            <person name="Guimaraes P.M."/>
            <person name="Isobe S."/>
            <person name="Guo B."/>
            <person name="Liao B."/>
            <person name="Stalker H.T."/>
            <person name="Schmitz R.J."/>
            <person name="Scheffler B.E."/>
            <person name="Leal-Bertioli S.C."/>
            <person name="Xun X."/>
            <person name="Jackson S.A."/>
            <person name="Michelmore R."/>
            <person name="Ozias-Akins P."/>
        </authorList>
    </citation>
    <scope>NUCLEOTIDE SEQUENCE [LARGE SCALE GENOMIC DNA]</scope>
    <source>
        <strain evidence="3">cv. V14167</strain>
    </source>
</reference>
<evidence type="ECO:0000313" key="4">
    <source>
        <dbReference type="RefSeq" id="XP_015960877.1"/>
    </source>
</evidence>
<evidence type="ECO:0000256" key="1">
    <source>
        <dbReference type="PROSITE-ProRule" id="PRU00221"/>
    </source>
</evidence>
<sequence>MKSSYRVNKHDAAFKLGLEEVIGLTTKNGNGLASSGLSSKCAYLAGSVVVVYDVNLGTQSHLMVSYRLPKPLSCVAMSRDGHFVAAGEAGSQSSVLIWDSSTSSIVSELKGHLYGVACICFSPNGKHLVSVGGYIYLWEWRSGELVTKVKATSACSTVSNVSFSSDAKLIITAGEKHLKFWVLGSSRSTQINGTKGRSASIVIHEKPTNLAIHKGSSCIYIASSVWINSSYDNCKQAGDCLPIYALTNSGILYLVHSSLSLKKSVTLKVQKAFALSTSGKLVACACNNGAVQLFTPMSLEYLGNILYSEETAIEQDFQKLLALPDAVACQFSGLEKLVVIYGDHSLYIWDIHDVNQPARCFVLVSHSSCIWDIKNLCCENIHDPSLACTARGCFGGVSFATCSADGTIRLWDLSLQSDLSKDAEERDSSKMELLSSSYLVSAGTFERDAVKANLSKSGFRSLAVSSDGKHLAAGDCRGNLHIYNLQTSDYTCFQGAHDAEILTLSFSQDMSDDIAKNSYFLASGGRDCIIHLYDVDRNFDLIGSIDDHSAAVTSVNITSNSCRILSCSADSFLVLHDVVQAENGHNILQQHRQKASKFGTVYDMAVDWTCENVVTVGQDKKIKIFNTASQKLIRSYTHDKTFGEPIKVIMDPSCTYVVCSFSNKSICIYDFNTGEIVAKAIGHAEIVTGVIFLPDCKRIVSVDGDGCIFVWKLPAPLSSKILRRIMERTDPLGTRNLAQPLSFGHICSAVDCQNSKVNLEGMQSLWNNTQSWDGLLCPKSCHKEASSFKFSISRLPRWAQSKVTSPNSVFKNLNNTSLEADSTSSPEVQMPSDDDSSLPKTLKSQCSSTPYRSFSNIALDNQWRAVYTVCMDSLSSPEMHNLMNTKFQGIPLSLKQDKAAIRKDQNSLGFSSHCENEELGVVSEEQVDFNNSCISSLSSEEISDIKAEQLHLDESVSESKPILEANIGSLHCEEDSDMFKQHFGSLSNTHKTESRNSVVRRFSTRYVVQQDYPGDCKRVFISPVRHITNKSMNSEEKAANYTLSKNRSLQDNEIDELRNSSKQDPKNSPHSLLDLIYELDKCPPEESSTDNKVQEGSNETQGVFEGNEVAETISACKEAFGSLDAAAESVVQLLSKLEKCDGGEASGGAGAQFLNEASQLLPLIIEKVNAVSKLVECRKHGKQGNRLGVPELDQLFAS</sequence>
<dbReference type="RefSeq" id="XP_015960877.1">
    <property type="nucleotide sequence ID" value="XM_016105391.3"/>
</dbReference>
<evidence type="ECO:0000256" key="2">
    <source>
        <dbReference type="SAM" id="MobiDB-lite"/>
    </source>
</evidence>
<feature type="compositionally biased region" description="Polar residues" evidence="2">
    <location>
        <begin position="817"/>
        <end position="827"/>
    </location>
</feature>
<feature type="repeat" description="WD" evidence="1">
    <location>
        <begin position="680"/>
        <end position="713"/>
    </location>
</feature>